<keyword evidence="1" id="KW-0489">Methyltransferase</keyword>
<evidence type="ECO:0000313" key="4">
    <source>
        <dbReference type="EMBL" id="GAH10706.1"/>
    </source>
</evidence>
<dbReference type="AlphaFoldDB" id="X1CQL7"/>
<proteinExistence type="predicted"/>
<keyword evidence="2" id="KW-0808">Transferase</keyword>
<dbReference type="InterPro" id="IPR018117">
    <property type="entry name" value="C5_DNA_meth_AS"/>
</dbReference>
<organism evidence="4">
    <name type="scientific">marine sediment metagenome</name>
    <dbReference type="NCBI Taxonomy" id="412755"/>
    <lineage>
        <taxon>unclassified sequences</taxon>
        <taxon>metagenomes</taxon>
        <taxon>ecological metagenomes</taxon>
    </lineage>
</organism>
<gene>
    <name evidence="4" type="ORF">S01H4_64470</name>
</gene>
<accession>X1CQL7</accession>
<evidence type="ECO:0000256" key="2">
    <source>
        <dbReference type="ARBA" id="ARBA00022679"/>
    </source>
</evidence>
<reference evidence="4" key="1">
    <citation type="journal article" date="2014" name="Front. Microbiol.">
        <title>High frequency of phylogenetically diverse reductive dehalogenase-homologous genes in deep subseafloor sedimentary metagenomes.</title>
        <authorList>
            <person name="Kawai M."/>
            <person name="Futagami T."/>
            <person name="Toyoda A."/>
            <person name="Takaki Y."/>
            <person name="Nishi S."/>
            <person name="Hori S."/>
            <person name="Arai W."/>
            <person name="Tsubouchi T."/>
            <person name="Morono Y."/>
            <person name="Uchiyama I."/>
            <person name="Ito T."/>
            <person name="Fujiyama A."/>
            <person name="Inagaki F."/>
            <person name="Takami H."/>
        </authorList>
    </citation>
    <scope>NUCLEOTIDE SEQUENCE</scope>
    <source>
        <strain evidence="4">Expedition CK06-06</strain>
    </source>
</reference>
<name>X1CQL7_9ZZZZ</name>
<dbReference type="EMBL" id="BART01039103">
    <property type="protein sequence ID" value="GAH10706.1"/>
    <property type="molecule type" value="Genomic_DNA"/>
</dbReference>
<comment type="caution">
    <text evidence="4">The sequence shown here is derived from an EMBL/GenBank/DDBJ whole genome shotgun (WGS) entry which is preliminary data.</text>
</comment>
<dbReference type="GO" id="GO:0032259">
    <property type="term" value="P:methylation"/>
    <property type="evidence" value="ECO:0007669"/>
    <property type="project" value="UniProtKB-KW"/>
</dbReference>
<dbReference type="GO" id="GO:0008168">
    <property type="term" value="F:methyltransferase activity"/>
    <property type="evidence" value="ECO:0007669"/>
    <property type="project" value="UniProtKB-KW"/>
</dbReference>
<protein>
    <submittedName>
        <fullName evidence="4">Uncharacterized protein</fullName>
    </submittedName>
</protein>
<sequence length="88" mass="9801">MGECRLSLLAFVGNLSAGQCIAGNVPHKTYAPIICFGLPRYFSKYLVECQERGLEIQKPDIIMASPPCYYFSNAFSAPKSLYVRKFGN</sequence>
<evidence type="ECO:0000256" key="3">
    <source>
        <dbReference type="ARBA" id="ARBA00022691"/>
    </source>
</evidence>
<evidence type="ECO:0000256" key="1">
    <source>
        <dbReference type="ARBA" id="ARBA00022603"/>
    </source>
</evidence>
<keyword evidence="3" id="KW-0949">S-adenosyl-L-methionine</keyword>
<dbReference type="PROSITE" id="PS00094">
    <property type="entry name" value="C5_MTASE_1"/>
    <property type="match status" value="1"/>
</dbReference>